<accession>X0ZLG2</accession>
<organism evidence="1">
    <name type="scientific">marine sediment metagenome</name>
    <dbReference type="NCBI Taxonomy" id="412755"/>
    <lineage>
        <taxon>unclassified sequences</taxon>
        <taxon>metagenomes</taxon>
        <taxon>ecological metagenomes</taxon>
    </lineage>
</organism>
<gene>
    <name evidence="1" type="ORF">S01H1_78913</name>
</gene>
<sequence length="156" mass="18046">MYDFASEHPAGWLRKPLQTVDQIIAHGYLATPPGEPVTAILSDKRQTSWLGLDDIIGQVRKRHEIYQRNLYEIELGKCAATNSLYAHWAYEGPPTAKQFYSRHKRLQELYELEQEERTTLWKDVSRLRLALPETAQAYLSSHRKLQALDDIRGEAP</sequence>
<dbReference type="AlphaFoldDB" id="X0ZLG2"/>
<evidence type="ECO:0000313" key="1">
    <source>
        <dbReference type="EMBL" id="GAG49096.1"/>
    </source>
</evidence>
<name>X0ZLG2_9ZZZZ</name>
<protein>
    <submittedName>
        <fullName evidence="1">Uncharacterized protein</fullName>
    </submittedName>
</protein>
<proteinExistence type="predicted"/>
<comment type="caution">
    <text evidence="1">The sequence shown here is derived from an EMBL/GenBank/DDBJ whole genome shotgun (WGS) entry which is preliminary data.</text>
</comment>
<dbReference type="EMBL" id="BARS01053145">
    <property type="protein sequence ID" value="GAG49096.1"/>
    <property type="molecule type" value="Genomic_DNA"/>
</dbReference>
<reference evidence="1" key="1">
    <citation type="journal article" date="2014" name="Front. Microbiol.">
        <title>High frequency of phylogenetically diverse reductive dehalogenase-homologous genes in deep subseafloor sedimentary metagenomes.</title>
        <authorList>
            <person name="Kawai M."/>
            <person name="Futagami T."/>
            <person name="Toyoda A."/>
            <person name="Takaki Y."/>
            <person name="Nishi S."/>
            <person name="Hori S."/>
            <person name="Arai W."/>
            <person name="Tsubouchi T."/>
            <person name="Morono Y."/>
            <person name="Uchiyama I."/>
            <person name="Ito T."/>
            <person name="Fujiyama A."/>
            <person name="Inagaki F."/>
            <person name="Takami H."/>
        </authorList>
    </citation>
    <scope>NUCLEOTIDE SEQUENCE</scope>
    <source>
        <strain evidence="1">Expedition CK06-06</strain>
    </source>
</reference>